<dbReference type="InterPro" id="IPR038695">
    <property type="entry name" value="Saro_0823-like_sf"/>
</dbReference>
<reference evidence="1" key="1">
    <citation type="submission" date="2021-04" db="EMBL/GenBank/DDBJ databases">
        <authorList>
            <person name="Vanwijnsberghe S."/>
        </authorList>
    </citation>
    <scope>NUCLEOTIDE SEQUENCE</scope>
    <source>
        <strain evidence="1">LMG 31841</strain>
    </source>
</reference>
<dbReference type="Proteomes" id="UP000789704">
    <property type="component" value="Unassembled WGS sequence"/>
</dbReference>
<name>A0A9N8X254_9BURK</name>
<protein>
    <recommendedName>
        <fullName evidence="3">DUF192 domain-containing protein</fullName>
    </recommendedName>
</protein>
<keyword evidence="2" id="KW-1185">Reference proteome</keyword>
<accession>A0A9N8X254</accession>
<dbReference type="InterPro" id="IPR003795">
    <property type="entry name" value="DUF192"/>
</dbReference>
<dbReference type="AlphaFoldDB" id="A0A9N8X254"/>
<evidence type="ECO:0000313" key="2">
    <source>
        <dbReference type="Proteomes" id="UP000789704"/>
    </source>
</evidence>
<evidence type="ECO:0000313" key="1">
    <source>
        <dbReference type="EMBL" id="CAG4893463.1"/>
    </source>
</evidence>
<gene>
    <name evidence="1" type="ORF">LMG31841_01705</name>
</gene>
<dbReference type="Gene3D" id="2.60.120.1140">
    <property type="entry name" value="Protein of unknown function DUF192"/>
    <property type="match status" value="1"/>
</dbReference>
<evidence type="ECO:0008006" key="3">
    <source>
        <dbReference type="Google" id="ProtNLM"/>
    </source>
</evidence>
<dbReference type="EMBL" id="CAJQZC010000003">
    <property type="protein sequence ID" value="CAG4893463.1"/>
    <property type="molecule type" value="Genomic_DNA"/>
</dbReference>
<organism evidence="1 2">
    <name type="scientific">Paraburkholderia saeva</name>
    <dbReference type="NCBI Taxonomy" id="2777537"/>
    <lineage>
        <taxon>Bacteria</taxon>
        <taxon>Pseudomonadati</taxon>
        <taxon>Pseudomonadota</taxon>
        <taxon>Betaproteobacteria</taxon>
        <taxon>Burkholderiales</taxon>
        <taxon>Burkholderiaceae</taxon>
        <taxon>Paraburkholderia</taxon>
    </lineage>
</organism>
<dbReference type="Pfam" id="PF02643">
    <property type="entry name" value="DUF192"/>
    <property type="match status" value="1"/>
</dbReference>
<dbReference type="PANTHER" id="PTHR37953:SF1">
    <property type="entry name" value="UPF0127 PROTEIN MJ1496"/>
    <property type="match status" value="1"/>
</dbReference>
<proteinExistence type="predicted"/>
<comment type="caution">
    <text evidence="1">The sequence shown here is derived from an EMBL/GenBank/DDBJ whole genome shotgun (WGS) entry which is preliminary data.</text>
</comment>
<sequence length="116" mass="12776">MKRARLMNTGVDTGLRILIADTAVERMRGLLGRDHLASAEGLLLRPCRSVHTFGMRFSIDVLFLDRDGCVVACHADTPARRLLFNFRATQTLELAAGAARIRTIEPGDILAFEAIP</sequence>
<dbReference type="PANTHER" id="PTHR37953">
    <property type="entry name" value="UPF0127 PROTEIN MJ1496"/>
    <property type="match status" value="1"/>
</dbReference>